<evidence type="ECO:0000313" key="2">
    <source>
        <dbReference type="EMBL" id="VWP01438.1"/>
    </source>
</evidence>
<protein>
    <submittedName>
        <fullName evidence="2">Transcriptional repressor rco-1</fullName>
    </submittedName>
</protein>
<gene>
    <name evidence="2" type="primary">G4MUR7</name>
</gene>
<reference evidence="2" key="1">
    <citation type="submission" date="2019-10" db="EMBL/GenBank/DDBJ databases">
        <authorList>
            <person name="Nor Muhammad N."/>
        </authorList>
    </citation>
    <scope>NUCLEOTIDE SEQUENCE</scope>
</reference>
<accession>A0A5K1K7V5</accession>
<organism evidence="2">
    <name type="scientific">Ganoderma boninense</name>
    <dbReference type="NCBI Taxonomy" id="34458"/>
    <lineage>
        <taxon>Eukaryota</taxon>
        <taxon>Fungi</taxon>
        <taxon>Dikarya</taxon>
        <taxon>Basidiomycota</taxon>
        <taxon>Agaricomycotina</taxon>
        <taxon>Agaricomycetes</taxon>
        <taxon>Polyporales</taxon>
        <taxon>Polyporaceae</taxon>
        <taxon>Ganoderma</taxon>
    </lineage>
</organism>
<sequence length="281" mass="30993">MDPVAPSPPAMSTRTGRTVRLPKRFDDFVPSSRHILPSQYAAVIPPLPPIPERLPSIPASESPSAPSDEEQDEFESTPNAFGVFRRYFREPQQVPDDEGALEDVCDAPGLEGSNATKDSGYESIFWLSRNVAVGVDDQAPDFGPFSNPSQFRLFDYFYDRSEVRSLDAMDDLLHILCSKDFSVDDLKGFSARKGDRALEDWAGQDGSVFSKEDGWRRGSVKIPLPPPKVDREACEATAATFEVTGIIYRSLRPLLEAAVQDTASRFADKHTGSPTKCTGFP</sequence>
<dbReference type="EMBL" id="LR729372">
    <property type="protein sequence ID" value="VWP01438.1"/>
    <property type="molecule type" value="Genomic_DNA"/>
</dbReference>
<dbReference type="AlphaFoldDB" id="A0A5K1K7V5"/>
<evidence type="ECO:0000256" key="1">
    <source>
        <dbReference type="SAM" id="MobiDB-lite"/>
    </source>
</evidence>
<proteinExistence type="predicted"/>
<feature type="region of interest" description="Disordered" evidence="1">
    <location>
        <begin position="47"/>
        <end position="76"/>
    </location>
</feature>
<feature type="compositionally biased region" description="Low complexity" evidence="1">
    <location>
        <begin position="53"/>
        <end position="66"/>
    </location>
</feature>
<name>A0A5K1K7V5_9APHY</name>